<evidence type="ECO:0008006" key="6">
    <source>
        <dbReference type="Google" id="ProtNLM"/>
    </source>
</evidence>
<feature type="domain" description="Trehalose-6-phosphate phosphatase C-terminal" evidence="3">
    <location>
        <begin position="203"/>
        <end position="481"/>
    </location>
</feature>
<dbReference type="Pfam" id="PF18572">
    <property type="entry name" value="T6PP_N"/>
    <property type="match status" value="1"/>
</dbReference>
<feature type="domain" description="Trehalose-6-phosphate phosphatase helical bundle" evidence="2">
    <location>
        <begin position="57"/>
        <end position="145"/>
    </location>
</feature>
<evidence type="ECO:0000259" key="2">
    <source>
        <dbReference type="Pfam" id="PF18572"/>
    </source>
</evidence>
<proteinExistence type="predicted"/>
<dbReference type="InterPro" id="IPR049063">
    <property type="entry name" value="T6PP_C"/>
</dbReference>
<evidence type="ECO:0000313" key="4">
    <source>
        <dbReference type="EMBL" id="GMT33117.1"/>
    </source>
</evidence>
<organism evidence="4 5">
    <name type="scientific">Pristionchus fissidentatus</name>
    <dbReference type="NCBI Taxonomy" id="1538716"/>
    <lineage>
        <taxon>Eukaryota</taxon>
        <taxon>Metazoa</taxon>
        <taxon>Ecdysozoa</taxon>
        <taxon>Nematoda</taxon>
        <taxon>Chromadorea</taxon>
        <taxon>Rhabditida</taxon>
        <taxon>Rhabditina</taxon>
        <taxon>Diplogasteromorpha</taxon>
        <taxon>Diplogasteroidea</taxon>
        <taxon>Neodiplogasteridae</taxon>
        <taxon>Pristionchus</taxon>
    </lineage>
</organism>
<dbReference type="Pfam" id="PF21141">
    <property type="entry name" value="T6PP_C"/>
    <property type="match status" value="1"/>
</dbReference>
<dbReference type="Gene3D" id="3.30.70.3080">
    <property type="match status" value="1"/>
</dbReference>
<reference evidence="4" key="1">
    <citation type="submission" date="2023-10" db="EMBL/GenBank/DDBJ databases">
        <title>Genome assembly of Pristionchus species.</title>
        <authorList>
            <person name="Yoshida K."/>
            <person name="Sommer R.J."/>
        </authorList>
    </citation>
    <scope>NUCLEOTIDE SEQUENCE</scope>
    <source>
        <strain evidence="4">RS5133</strain>
    </source>
</reference>
<dbReference type="AlphaFoldDB" id="A0AAV5WTP0"/>
<accession>A0AAV5WTP0</accession>
<feature type="coiled-coil region" evidence="1">
    <location>
        <begin position="303"/>
        <end position="330"/>
    </location>
</feature>
<dbReference type="Gene3D" id="3.40.50.1000">
    <property type="entry name" value="HAD superfamily/HAD-like"/>
    <property type="match status" value="1"/>
</dbReference>
<keyword evidence="5" id="KW-1185">Reference proteome</keyword>
<dbReference type="EMBL" id="BTSY01000006">
    <property type="protein sequence ID" value="GMT33117.1"/>
    <property type="molecule type" value="Genomic_DNA"/>
</dbReference>
<sequence length="497" mass="55155">YANRIDLDTLTFAELYNCFSIYVLISLDGSAETRMTAGQEEFNHGSAITHVAMGQETVEEFKAELYSMQEARKRIVAVVTAKKGPRLPAIEDVDILSKTLAILEDSRTKDGIRLITSASQSITINIRDEIAGLKKDIAYLRRLLAGASLDNQSIESVFATVHLPEILAPHQPVNKERFEEEVEGVITFLNHLVDKSLKVKPIFITDWDGTMKNYCSQYATNLQPVYSAIGMAAFASTCTRLSAVLTAGPLKGPGILDLTALPIVGEKEKPTDPSKDGPIVFSGSWGREWRLNARRVLYDDGISEEGRDTLNRLNDEMDDLLEANDEFSQFRLVGSGVQVKVDRLTLGVQTVCNEVDNELSLRYQDAVRERMHRVDPSQQVLVFETATELEVEVCLHSSGTVWNKADGIDRLLEATKNRLEEGRVLIAGDTTSDLPMLQYAMDHNPQETFALFVGQSPSLESRVREMVGDDTRVCYISCPDVFHAGLASFLATQADLD</sequence>
<keyword evidence="1" id="KW-0175">Coiled coil</keyword>
<dbReference type="Gene3D" id="1.20.58.1800">
    <property type="match status" value="1"/>
</dbReference>
<dbReference type="InterPro" id="IPR041064">
    <property type="entry name" value="T6PP_helical"/>
</dbReference>
<protein>
    <recommendedName>
        <fullName evidence="6">Trehalose-6-phosphate phosphatase helical bundle domain-containing protein</fullName>
    </recommendedName>
</protein>
<gene>
    <name evidence="4" type="ORF">PFISCL1PPCAC_24414</name>
</gene>
<dbReference type="InterPro" id="IPR023214">
    <property type="entry name" value="HAD_sf"/>
</dbReference>
<dbReference type="Proteomes" id="UP001432322">
    <property type="component" value="Unassembled WGS sequence"/>
</dbReference>
<evidence type="ECO:0000256" key="1">
    <source>
        <dbReference type="SAM" id="Coils"/>
    </source>
</evidence>
<dbReference type="InterPro" id="IPR036412">
    <property type="entry name" value="HAD-like_sf"/>
</dbReference>
<name>A0AAV5WTP0_9BILA</name>
<feature type="non-terminal residue" evidence="4">
    <location>
        <position position="1"/>
    </location>
</feature>
<evidence type="ECO:0000313" key="5">
    <source>
        <dbReference type="Proteomes" id="UP001432322"/>
    </source>
</evidence>
<comment type="caution">
    <text evidence="4">The sequence shown here is derived from an EMBL/GenBank/DDBJ whole genome shotgun (WGS) entry which is preliminary data.</text>
</comment>
<evidence type="ECO:0000259" key="3">
    <source>
        <dbReference type="Pfam" id="PF21141"/>
    </source>
</evidence>
<dbReference type="SUPFAM" id="SSF56784">
    <property type="entry name" value="HAD-like"/>
    <property type="match status" value="1"/>
</dbReference>